<dbReference type="Gene3D" id="3.40.50.410">
    <property type="entry name" value="von Willebrand factor, type A domain"/>
    <property type="match status" value="1"/>
</dbReference>
<evidence type="ECO:0000256" key="4">
    <source>
        <dbReference type="ARBA" id="ARBA00022454"/>
    </source>
</evidence>
<dbReference type="EC" id="3.6.4.12" evidence="3"/>
<dbReference type="InterPro" id="IPR016194">
    <property type="entry name" value="SPOC-like_C_dom_sf"/>
</dbReference>
<accession>A0A1E4RPQ0</accession>
<dbReference type="SMART" id="SM00559">
    <property type="entry name" value="Ku78"/>
    <property type="match status" value="1"/>
</dbReference>
<dbReference type="Pfam" id="PF03731">
    <property type="entry name" value="Ku_N"/>
    <property type="match status" value="1"/>
</dbReference>
<keyword evidence="6" id="KW-0227">DNA damage</keyword>
<dbReference type="PANTHER" id="PTHR12604">
    <property type="entry name" value="KU AUTOANTIGEN DNA HELICASE"/>
    <property type="match status" value="1"/>
</dbReference>
<organism evidence="17 18">
    <name type="scientific">Hyphopichia burtonii NRRL Y-1933</name>
    <dbReference type="NCBI Taxonomy" id="984485"/>
    <lineage>
        <taxon>Eukaryota</taxon>
        <taxon>Fungi</taxon>
        <taxon>Dikarya</taxon>
        <taxon>Ascomycota</taxon>
        <taxon>Saccharomycotina</taxon>
        <taxon>Pichiomycetes</taxon>
        <taxon>Debaryomycetaceae</taxon>
        <taxon>Hyphopichia</taxon>
    </lineage>
</organism>
<gene>
    <name evidence="17" type="ORF">HYPBUDRAFT_163909</name>
</gene>
<dbReference type="Proteomes" id="UP000095085">
    <property type="component" value="Unassembled WGS sequence"/>
</dbReference>
<dbReference type="GO" id="GO:0000723">
    <property type="term" value="P:telomere maintenance"/>
    <property type="evidence" value="ECO:0007669"/>
    <property type="project" value="TreeGrafter"/>
</dbReference>
<evidence type="ECO:0000256" key="6">
    <source>
        <dbReference type="ARBA" id="ARBA00022763"/>
    </source>
</evidence>
<keyword evidence="7" id="KW-0378">Hydrolase</keyword>
<dbReference type="GO" id="GO:0043564">
    <property type="term" value="C:Ku70:Ku80 complex"/>
    <property type="evidence" value="ECO:0007669"/>
    <property type="project" value="TreeGrafter"/>
</dbReference>
<evidence type="ECO:0000256" key="10">
    <source>
        <dbReference type="ARBA" id="ARBA00022895"/>
    </source>
</evidence>
<evidence type="ECO:0000256" key="3">
    <source>
        <dbReference type="ARBA" id="ARBA00012551"/>
    </source>
</evidence>
<sequence length="658" mass="74945">MSEKELTVFVVDLSPSMAAEVNGGTALDLGLCYVYDIFIEKLIKGRKTDCIGLVTFHSPITENPFSDGKKYKNIELIADKLVPSYQLLGELKSKLVVNSEPIAQDESDLFLAMLVGLSLFNDTKHLKYVRNLVVVSDFVTSLNSFKEEVIEPVASSFKQLNVNLVVNGIGESDLWNRLINEIGPNAYFINAVDSIDLINNAPPFKLVRPIPLFKGNLNLGGEIKFDIHLYPMVKSDSYPTASQFYINDNSIDKIKRETDYYILKKNKPSDDDPIDNQPSLDDDEDVSLEKKYLDKSEMVNGFKYSNFDMVATSKQLIDQATLTDDPAIDILGFLKKNDIPLAYYTDESFYVLPSKTGDPQDIVGLSSFIKSLLDLDTVAIARYVKFNRKDFSLVALLPFKIKHNNEFIFTFSLIRLPFKEDEKLGRFPWLINNNNDNDKVGDDNDDNDDNDDDDDNDDNDDNDDDDNDDQRFDQKFNYPSKQTNKLMEDFINSKSLDDDEFSDPSIIDNFKVTLTSSTVPKLPNPFFKIKSDNTNSRLLSPSPALHKFHSYYKKTIKESLNSDDLNDFLLDPEFIKKNLVDKDADPESNNLFQLSNILNLNSSTSLDWLSSKNSSPEVEKLINKLRIKYIDKEPKQKIRKTDDDKSDLDFDEVPDFDL</sequence>
<dbReference type="SUPFAM" id="SSF53300">
    <property type="entry name" value="vWA-like"/>
    <property type="match status" value="1"/>
</dbReference>
<evidence type="ECO:0000256" key="14">
    <source>
        <dbReference type="ARBA" id="ARBA00023242"/>
    </source>
</evidence>
<dbReference type="GeneID" id="30997192"/>
<keyword evidence="8" id="KW-0347">Helicase</keyword>
<evidence type="ECO:0000256" key="13">
    <source>
        <dbReference type="ARBA" id="ARBA00023204"/>
    </source>
</evidence>
<keyword evidence="10" id="KW-0779">Telomere</keyword>
<keyword evidence="13" id="KW-0234">DNA repair</keyword>
<evidence type="ECO:0000313" key="18">
    <source>
        <dbReference type="Proteomes" id="UP000095085"/>
    </source>
</evidence>
<feature type="region of interest" description="Disordered" evidence="15">
    <location>
        <begin position="435"/>
        <end position="478"/>
    </location>
</feature>
<evidence type="ECO:0000256" key="15">
    <source>
        <dbReference type="SAM" id="MobiDB-lite"/>
    </source>
</evidence>
<keyword evidence="11" id="KW-0238">DNA-binding</keyword>
<feature type="compositionally biased region" description="Acidic residues" evidence="15">
    <location>
        <begin position="644"/>
        <end position="658"/>
    </location>
</feature>
<proteinExistence type="predicted"/>
<dbReference type="Pfam" id="PF02735">
    <property type="entry name" value="Ku"/>
    <property type="match status" value="1"/>
</dbReference>
<protein>
    <recommendedName>
        <fullName evidence="3">DNA helicase</fullName>
        <ecNumber evidence="3">3.6.4.12</ecNumber>
    </recommendedName>
</protein>
<dbReference type="GO" id="GO:0000781">
    <property type="term" value="C:chromosome, telomeric region"/>
    <property type="evidence" value="ECO:0007669"/>
    <property type="project" value="UniProtKB-SubCell"/>
</dbReference>
<reference evidence="18" key="1">
    <citation type="submission" date="2016-05" db="EMBL/GenBank/DDBJ databases">
        <title>Comparative genomics of biotechnologically important yeasts.</title>
        <authorList>
            <consortium name="DOE Joint Genome Institute"/>
            <person name="Riley R."/>
            <person name="Haridas S."/>
            <person name="Wolfe K.H."/>
            <person name="Lopes M.R."/>
            <person name="Hittinger C.T."/>
            <person name="Goker M."/>
            <person name="Salamov A."/>
            <person name="Wisecaver J."/>
            <person name="Long T.M."/>
            <person name="Aerts A.L."/>
            <person name="Barry K."/>
            <person name="Choi C."/>
            <person name="Clum A."/>
            <person name="Coughlan A.Y."/>
            <person name="Deshpande S."/>
            <person name="Douglass A.P."/>
            <person name="Hanson S.J."/>
            <person name="Klenk H.-P."/>
            <person name="Labutti K."/>
            <person name="Lapidus A."/>
            <person name="Lindquist E."/>
            <person name="Lipzen A."/>
            <person name="Meier-Kolthoff J.P."/>
            <person name="Ohm R.A."/>
            <person name="Otillar R.P."/>
            <person name="Pangilinan J."/>
            <person name="Peng Y."/>
            <person name="Rokas A."/>
            <person name="Rosa C.A."/>
            <person name="Scheuner C."/>
            <person name="Sibirny A.A."/>
            <person name="Slot J.C."/>
            <person name="Stielow J.B."/>
            <person name="Sun H."/>
            <person name="Kurtzman C.P."/>
            <person name="Blackwell M."/>
            <person name="Grigoriev I.V."/>
            <person name="Jeffries T.W."/>
        </authorList>
    </citation>
    <scope>NUCLEOTIDE SEQUENCE [LARGE SCALE GENOMIC DNA]</scope>
    <source>
        <strain evidence="18">NRRL Y-1933</strain>
    </source>
</reference>
<dbReference type="Gene3D" id="2.40.290.10">
    <property type="match status" value="1"/>
</dbReference>
<dbReference type="InterPro" id="IPR006164">
    <property type="entry name" value="DNA_bd_Ku70/Ku80"/>
</dbReference>
<dbReference type="SUPFAM" id="SSF100939">
    <property type="entry name" value="SPOC domain-like"/>
    <property type="match status" value="1"/>
</dbReference>
<dbReference type="GO" id="GO:0003690">
    <property type="term" value="F:double-stranded DNA binding"/>
    <property type="evidence" value="ECO:0007669"/>
    <property type="project" value="TreeGrafter"/>
</dbReference>
<dbReference type="PANTHER" id="PTHR12604:SF4">
    <property type="entry name" value="X-RAY REPAIR CROSS-COMPLEMENTING PROTEIN 5"/>
    <property type="match status" value="1"/>
</dbReference>
<dbReference type="AlphaFoldDB" id="A0A1E4RPQ0"/>
<keyword evidence="4" id="KW-0158">Chromosome</keyword>
<keyword evidence="12" id="KW-0233">DNA recombination</keyword>
<dbReference type="InterPro" id="IPR036465">
    <property type="entry name" value="vWFA_dom_sf"/>
</dbReference>
<evidence type="ECO:0000256" key="12">
    <source>
        <dbReference type="ARBA" id="ARBA00023172"/>
    </source>
</evidence>
<dbReference type="OrthoDB" id="30826at2759"/>
<dbReference type="EMBL" id="KV454538">
    <property type="protein sequence ID" value="ODV69252.1"/>
    <property type="molecule type" value="Genomic_DNA"/>
</dbReference>
<dbReference type="GO" id="GO:0006310">
    <property type="term" value="P:DNA recombination"/>
    <property type="evidence" value="ECO:0007669"/>
    <property type="project" value="UniProtKB-KW"/>
</dbReference>
<evidence type="ECO:0000256" key="7">
    <source>
        <dbReference type="ARBA" id="ARBA00022801"/>
    </source>
</evidence>
<feature type="compositionally biased region" description="Acidic residues" evidence="15">
    <location>
        <begin position="443"/>
        <end position="468"/>
    </location>
</feature>
<evidence type="ECO:0000256" key="8">
    <source>
        <dbReference type="ARBA" id="ARBA00022806"/>
    </source>
</evidence>
<dbReference type="GO" id="GO:0006303">
    <property type="term" value="P:double-strand break repair via nonhomologous end joining"/>
    <property type="evidence" value="ECO:0007669"/>
    <property type="project" value="InterPro"/>
</dbReference>
<dbReference type="RefSeq" id="XP_020078319.1">
    <property type="nucleotide sequence ID" value="XM_020222643.1"/>
</dbReference>
<comment type="subcellular location">
    <subcellularLocation>
        <location evidence="2">Chromosome</location>
        <location evidence="2">Telomere</location>
    </subcellularLocation>
    <subcellularLocation>
        <location evidence="1">Nucleus</location>
    </subcellularLocation>
</comment>
<dbReference type="InterPro" id="IPR005161">
    <property type="entry name" value="Ku_N"/>
</dbReference>
<feature type="domain" description="Ku" evidence="16">
    <location>
        <begin position="290"/>
        <end position="436"/>
    </location>
</feature>
<evidence type="ECO:0000256" key="9">
    <source>
        <dbReference type="ARBA" id="ARBA00022840"/>
    </source>
</evidence>
<evidence type="ECO:0000259" key="16">
    <source>
        <dbReference type="SMART" id="SM00559"/>
    </source>
</evidence>
<evidence type="ECO:0000256" key="11">
    <source>
        <dbReference type="ARBA" id="ARBA00023125"/>
    </source>
</evidence>
<evidence type="ECO:0000256" key="5">
    <source>
        <dbReference type="ARBA" id="ARBA00022741"/>
    </source>
</evidence>
<evidence type="ECO:0000256" key="1">
    <source>
        <dbReference type="ARBA" id="ARBA00004123"/>
    </source>
</evidence>
<feature type="region of interest" description="Disordered" evidence="15">
    <location>
        <begin position="636"/>
        <end position="658"/>
    </location>
</feature>
<evidence type="ECO:0000313" key="17">
    <source>
        <dbReference type="EMBL" id="ODV69252.1"/>
    </source>
</evidence>
<dbReference type="STRING" id="984485.A0A1E4RPQ0"/>
<keyword evidence="5" id="KW-0547">Nucleotide-binding</keyword>
<evidence type="ECO:0000256" key="2">
    <source>
        <dbReference type="ARBA" id="ARBA00004574"/>
    </source>
</evidence>
<dbReference type="GO" id="GO:0016787">
    <property type="term" value="F:hydrolase activity"/>
    <property type="evidence" value="ECO:0007669"/>
    <property type="project" value="UniProtKB-KW"/>
</dbReference>
<keyword evidence="18" id="KW-1185">Reference proteome</keyword>
<dbReference type="GO" id="GO:0003678">
    <property type="term" value="F:DNA helicase activity"/>
    <property type="evidence" value="ECO:0007669"/>
    <property type="project" value="UniProtKB-EC"/>
</dbReference>
<dbReference type="GO" id="GO:0042162">
    <property type="term" value="F:telomeric DNA binding"/>
    <property type="evidence" value="ECO:0007669"/>
    <property type="project" value="TreeGrafter"/>
</dbReference>
<keyword evidence="14" id="KW-0539">Nucleus</keyword>
<dbReference type="GO" id="GO:0005524">
    <property type="term" value="F:ATP binding"/>
    <property type="evidence" value="ECO:0007669"/>
    <property type="project" value="UniProtKB-KW"/>
</dbReference>
<name>A0A1E4RPQ0_9ASCO</name>
<keyword evidence="9" id="KW-0067">ATP-binding</keyword>